<evidence type="ECO:0000256" key="3">
    <source>
        <dbReference type="ARBA" id="ARBA00022525"/>
    </source>
</evidence>
<reference evidence="7 8" key="1">
    <citation type="submission" date="2023-11" db="EMBL/GenBank/DDBJ databases">
        <authorList>
            <person name="Okamura Y."/>
        </authorList>
    </citation>
    <scope>NUCLEOTIDE SEQUENCE [LARGE SCALE GENOMIC DNA]</scope>
</reference>
<evidence type="ECO:0000259" key="6">
    <source>
        <dbReference type="Pfam" id="PF00151"/>
    </source>
</evidence>
<evidence type="ECO:0000256" key="2">
    <source>
        <dbReference type="ARBA" id="ARBA00010701"/>
    </source>
</evidence>
<dbReference type="GO" id="GO:0017171">
    <property type="term" value="F:serine hydrolase activity"/>
    <property type="evidence" value="ECO:0007669"/>
    <property type="project" value="TreeGrafter"/>
</dbReference>
<evidence type="ECO:0000256" key="5">
    <source>
        <dbReference type="SAM" id="SignalP"/>
    </source>
</evidence>
<evidence type="ECO:0000313" key="7">
    <source>
        <dbReference type="EMBL" id="CAK1544568.1"/>
    </source>
</evidence>
<proteinExistence type="inferred from homology"/>
<dbReference type="PANTHER" id="PTHR11610">
    <property type="entry name" value="LIPASE"/>
    <property type="match status" value="1"/>
</dbReference>
<comment type="similarity">
    <text evidence="2 4">Belongs to the AB hydrolase superfamily. Lipase family.</text>
</comment>
<feature type="signal peptide" evidence="5">
    <location>
        <begin position="1"/>
        <end position="24"/>
    </location>
</feature>
<accession>A0AAV1J7Z2</accession>
<dbReference type="PRINTS" id="PR00821">
    <property type="entry name" value="TAGLIPASE"/>
</dbReference>
<dbReference type="InterPro" id="IPR029058">
    <property type="entry name" value="AB_hydrolase_fold"/>
</dbReference>
<feature type="chain" id="PRO_5043404553" description="Lipase domain-containing protein" evidence="5">
    <location>
        <begin position="25"/>
        <end position="339"/>
    </location>
</feature>
<evidence type="ECO:0000256" key="4">
    <source>
        <dbReference type="RuleBase" id="RU004262"/>
    </source>
</evidence>
<dbReference type="GO" id="GO:0016042">
    <property type="term" value="P:lipid catabolic process"/>
    <property type="evidence" value="ECO:0007669"/>
    <property type="project" value="TreeGrafter"/>
</dbReference>
<feature type="domain" description="Lipase" evidence="6">
    <location>
        <begin position="74"/>
        <end position="319"/>
    </location>
</feature>
<gene>
    <name evidence="7" type="ORF">LNINA_LOCUS4301</name>
</gene>
<organism evidence="7 8">
    <name type="scientific">Leptosia nina</name>
    <dbReference type="NCBI Taxonomy" id="320188"/>
    <lineage>
        <taxon>Eukaryota</taxon>
        <taxon>Metazoa</taxon>
        <taxon>Ecdysozoa</taxon>
        <taxon>Arthropoda</taxon>
        <taxon>Hexapoda</taxon>
        <taxon>Insecta</taxon>
        <taxon>Pterygota</taxon>
        <taxon>Neoptera</taxon>
        <taxon>Endopterygota</taxon>
        <taxon>Lepidoptera</taxon>
        <taxon>Glossata</taxon>
        <taxon>Ditrysia</taxon>
        <taxon>Papilionoidea</taxon>
        <taxon>Pieridae</taxon>
        <taxon>Pierinae</taxon>
        <taxon>Leptosia</taxon>
    </lineage>
</organism>
<keyword evidence="3" id="KW-0964">Secreted</keyword>
<dbReference type="Gene3D" id="3.40.50.1820">
    <property type="entry name" value="alpha/beta hydrolase"/>
    <property type="match status" value="1"/>
</dbReference>
<evidence type="ECO:0000256" key="1">
    <source>
        <dbReference type="ARBA" id="ARBA00004613"/>
    </source>
</evidence>
<dbReference type="InterPro" id="IPR000734">
    <property type="entry name" value="TAG_lipase"/>
</dbReference>
<dbReference type="SUPFAM" id="SSF53474">
    <property type="entry name" value="alpha/beta-Hydrolases"/>
    <property type="match status" value="1"/>
</dbReference>
<evidence type="ECO:0000313" key="8">
    <source>
        <dbReference type="Proteomes" id="UP001497472"/>
    </source>
</evidence>
<dbReference type="Pfam" id="PF00151">
    <property type="entry name" value="Lipase"/>
    <property type="match status" value="1"/>
</dbReference>
<dbReference type="PANTHER" id="PTHR11610:SF173">
    <property type="entry name" value="LIPASE DOMAIN-CONTAINING PROTEIN-RELATED"/>
    <property type="match status" value="1"/>
</dbReference>
<dbReference type="GO" id="GO:0016298">
    <property type="term" value="F:lipase activity"/>
    <property type="evidence" value="ECO:0007669"/>
    <property type="project" value="InterPro"/>
</dbReference>
<keyword evidence="5" id="KW-0732">Signal</keyword>
<dbReference type="EMBL" id="CAVLEF010000005">
    <property type="protein sequence ID" value="CAK1544568.1"/>
    <property type="molecule type" value="Genomic_DNA"/>
</dbReference>
<sequence length="339" mass="37021">MLKMRAVKMKFLIILPAFVALCAGGKILAVPGDNSHYVEGESRHIWIPDGDGVSHLVDLQASIHKGSSGRGAYNQYWLYTRKNPQNHQLMVPYDHYSVWSSNYDGYKPTKVIVHGWGSNGDSQLNPMIRDALLATGDFNVIVVDWGEVAGEFYTDSAAAVPSIGQHLGRFLQWLLNNFGGSWKNVHLVGFSLGAHIVGNAARTVGGRVERITGLDPAGPGWHRNSYALNRNDGVYVEAIHTDGGILGIFEPIGDVDFYPNGGRNPQPGCFPVGSCSHGRAYELFAASVRFNNFVGSECMSLDDVRNNNCKGASHNMGNIDFDKRGSGLYSLTTGDTWPF</sequence>
<dbReference type="CDD" id="cd00707">
    <property type="entry name" value="Pancreat_lipase_like"/>
    <property type="match status" value="1"/>
</dbReference>
<name>A0AAV1J7Z2_9NEOP</name>
<protein>
    <recommendedName>
        <fullName evidence="6">Lipase domain-containing protein</fullName>
    </recommendedName>
</protein>
<dbReference type="GO" id="GO:0005615">
    <property type="term" value="C:extracellular space"/>
    <property type="evidence" value="ECO:0007669"/>
    <property type="project" value="TreeGrafter"/>
</dbReference>
<dbReference type="InterPro" id="IPR013818">
    <property type="entry name" value="Lipase"/>
</dbReference>
<keyword evidence="8" id="KW-1185">Reference proteome</keyword>
<dbReference type="InterPro" id="IPR033906">
    <property type="entry name" value="Lipase_N"/>
</dbReference>
<comment type="caution">
    <text evidence="7">The sequence shown here is derived from an EMBL/GenBank/DDBJ whole genome shotgun (WGS) entry which is preliminary data.</text>
</comment>
<dbReference type="AlphaFoldDB" id="A0AAV1J7Z2"/>
<dbReference type="Proteomes" id="UP001497472">
    <property type="component" value="Unassembled WGS sequence"/>
</dbReference>
<comment type="subcellular location">
    <subcellularLocation>
        <location evidence="1">Secreted</location>
    </subcellularLocation>
</comment>